<evidence type="ECO:0000313" key="2">
    <source>
        <dbReference type="EnsemblPlants" id="EMT14011"/>
    </source>
</evidence>
<feature type="region of interest" description="Disordered" evidence="1">
    <location>
        <begin position="1"/>
        <end position="38"/>
    </location>
</feature>
<protein>
    <submittedName>
        <fullName evidence="2">Uncharacterized protein</fullName>
    </submittedName>
</protein>
<name>R7W316_AEGTA</name>
<feature type="compositionally biased region" description="Low complexity" evidence="1">
    <location>
        <begin position="8"/>
        <end position="18"/>
    </location>
</feature>
<accession>R7W316</accession>
<dbReference type="AlphaFoldDB" id="R7W316"/>
<dbReference type="EnsemblPlants" id="EMT14011">
    <property type="protein sequence ID" value="EMT14011"/>
    <property type="gene ID" value="F775_43658"/>
</dbReference>
<proteinExistence type="predicted"/>
<sequence>MAGGHGQQDGSPGSSHGHSPSDCDGHENPLSAGVPGGRARRVVLGITRRRLLDTTELERLRRAAHGMGWLRAKKCGVTDEVEEDLHKRGKLAPELIYTGHEQ</sequence>
<organism evidence="2">
    <name type="scientific">Aegilops tauschii</name>
    <name type="common">Tausch's goatgrass</name>
    <name type="synonym">Aegilops squarrosa</name>
    <dbReference type="NCBI Taxonomy" id="37682"/>
    <lineage>
        <taxon>Eukaryota</taxon>
        <taxon>Viridiplantae</taxon>
        <taxon>Streptophyta</taxon>
        <taxon>Embryophyta</taxon>
        <taxon>Tracheophyta</taxon>
        <taxon>Spermatophyta</taxon>
        <taxon>Magnoliopsida</taxon>
        <taxon>Liliopsida</taxon>
        <taxon>Poales</taxon>
        <taxon>Poaceae</taxon>
        <taxon>BOP clade</taxon>
        <taxon>Pooideae</taxon>
        <taxon>Triticodae</taxon>
        <taxon>Triticeae</taxon>
        <taxon>Triticinae</taxon>
        <taxon>Aegilops</taxon>
    </lineage>
</organism>
<reference evidence="2" key="1">
    <citation type="submission" date="2015-06" db="UniProtKB">
        <authorList>
            <consortium name="EnsemblPlants"/>
        </authorList>
    </citation>
    <scope>IDENTIFICATION</scope>
</reference>
<evidence type="ECO:0000256" key="1">
    <source>
        <dbReference type="SAM" id="MobiDB-lite"/>
    </source>
</evidence>